<gene>
    <name evidence="1" type="ORF">ANANG_G00280080</name>
</gene>
<organism evidence="1 2">
    <name type="scientific">Anguilla anguilla</name>
    <name type="common">European freshwater eel</name>
    <name type="synonym">Muraena anguilla</name>
    <dbReference type="NCBI Taxonomy" id="7936"/>
    <lineage>
        <taxon>Eukaryota</taxon>
        <taxon>Metazoa</taxon>
        <taxon>Chordata</taxon>
        <taxon>Craniata</taxon>
        <taxon>Vertebrata</taxon>
        <taxon>Euteleostomi</taxon>
        <taxon>Actinopterygii</taxon>
        <taxon>Neopterygii</taxon>
        <taxon>Teleostei</taxon>
        <taxon>Anguilliformes</taxon>
        <taxon>Anguillidae</taxon>
        <taxon>Anguilla</taxon>
    </lineage>
</organism>
<evidence type="ECO:0000313" key="1">
    <source>
        <dbReference type="EMBL" id="KAG5833833.1"/>
    </source>
</evidence>
<sequence length="99" mass="11185">MPLCKEPIFRSTPTCKPRLFKWRKAAGPSRWNRQTITLRTLTNRPSSKEAKVCYPKRQSDITAETIMASSDGSCFTDLSTFCTGSTAIFIFFITEAILL</sequence>
<protein>
    <submittedName>
        <fullName evidence="1">Uncharacterized protein</fullName>
    </submittedName>
</protein>
<dbReference type="AlphaFoldDB" id="A0A9D3RKL4"/>
<proteinExistence type="predicted"/>
<keyword evidence="2" id="KW-1185">Reference proteome</keyword>
<dbReference type="EMBL" id="JAFIRN010000016">
    <property type="protein sequence ID" value="KAG5833833.1"/>
    <property type="molecule type" value="Genomic_DNA"/>
</dbReference>
<evidence type="ECO:0000313" key="2">
    <source>
        <dbReference type="Proteomes" id="UP001044222"/>
    </source>
</evidence>
<dbReference type="Proteomes" id="UP001044222">
    <property type="component" value="Chromosome 16"/>
</dbReference>
<reference evidence="1" key="1">
    <citation type="submission" date="2021-01" db="EMBL/GenBank/DDBJ databases">
        <title>A chromosome-scale assembly of European eel, Anguilla anguilla.</title>
        <authorList>
            <person name="Henkel C."/>
            <person name="Jong-Raadsen S.A."/>
            <person name="Dufour S."/>
            <person name="Weltzien F.-A."/>
            <person name="Palstra A.P."/>
            <person name="Pelster B."/>
            <person name="Spaink H.P."/>
            <person name="Van Den Thillart G.E."/>
            <person name="Jansen H."/>
            <person name="Zahm M."/>
            <person name="Klopp C."/>
            <person name="Cedric C."/>
            <person name="Louis A."/>
            <person name="Berthelot C."/>
            <person name="Parey E."/>
            <person name="Roest Crollius H."/>
            <person name="Montfort J."/>
            <person name="Robinson-Rechavi M."/>
            <person name="Bucao C."/>
            <person name="Bouchez O."/>
            <person name="Gislard M."/>
            <person name="Lluch J."/>
            <person name="Milhes M."/>
            <person name="Lampietro C."/>
            <person name="Lopez Roques C."/>
            <person name="Donnadieu C."/>
            <person name="Braasch I."/>
            <person name="Desvignes T."/>
            <person name="Postlethwait J."/>
            <person name="Bobe J."/>
            <person name="Guiguen Y."/>
            <person name="Dirks R."/>
        </authorList>
    </citation>
    <scope>NUCLEOTIDE SEQUENCE</scope>
    <source>
        <strain evidence="1">Tag_6206</strain>
        <tissue evidence="1">Liver</tissue>
    </source>
</reference>
<name>A0A9D3RKL4_ANGAN</name>
<comment type="caution">
    <text evidence="1">The sequence shown here is derived from an EMBL/GenBank/DDBJ whole genome shotgun (WGS) entry which is preliminary data.</text>
</comment>
<accession>A0A9D3RKL4</accession>